<dbReference type="RefSeq" id="WP_004068529.1">
    <property type="nucleotide sequence ID" value="NZ_VIRB01000003.1"/>
</dbReference>
<evidence type="ECO:0000313" key="2">
    <source>
        <dbReference type="Proteomes" id="UP000474104"/>
    </source>
</evidence>
<protein>
    <submittedName>
        <fullName evidence="1">Uncharacterized protein</fullName>
    </submittedName>
</protein>
<dbReference type="OrthoDB" id="9973403at2"/>
<dbReference type="EMBL" id="VIRB01000003">
    <property type="protein sequence ID" value="NDO67320.1"/>
    <property type="molecule type" value="Genomic_DNA"/>
</dbReference>
<comment type="caution">
    <text evidence="1">The sequence shown here is derived from an EMBL/GenBank/DDBJ whole genome shotgun (WGS) entry which is preliminary data.</text>
</comment>
<dbReference type="Proteomes" id="UP000474104">
    <property type="component" value="Unassembled WGS sequence"/>
</dbReference>
<gene>
    <name evidence="1" type="ORF">FMM80_00635</name>
</gene>
<name>A0A9X5C3Q8_9FIRM</name>
<sequence>MKEYNYQYFKTAKKTAKENNLFFFIGASGNKDLFDFSLLDTMEIPEEEKDVVKEHALKNVSVAFRESWYGKQFDSFHICNGNALYHAKRIYSSATGKLLYRIFILVKIKHVSGTRNNIWERCFQNKEYKSDNGYDDSYYDNMDIEI</sequence>
<evidence type="ECO:0000313" key="1">
    <source>
        <dbReference type="EMBL" id="NDO67320.1"/>
    </source>
</evidence>
<proteinExistence type="predicted"/>
<reference evidence="1 2" key="1">
    <citation type="submission" date="2019-07" db="EMBL/GenBank/DDBJ databases">
        <title>Draft genome sequences of 15 bacterial species constituting the stable defined intestinal microbiota of the GM15 gnotobiotic mouse model.</title>
        <authorList>
            <person name="Elie C."/>
            <person name="Mathieu A."/>
            <person name="Saliou A."/>
            <person name="Darnaud M."/>
            <person name="Leulier F."/>
            <person name="Tamellini A."/>
        </authorList>
    </citation>
    <scope>NUCLEOTIDE SEQUENCE [LARGE SCALE GENOMIC DNA]</scope>
    <source>
        <strain evidence="2">ASF 502</strain>
    </source>
</reference>
<organism evidence="1 2">
    <name type="scientific">Schaedlerella arabinosiphila</name>
    <dbReference type="NCBI Taxonomy" id="2044587"/>
    <lineage>
        <taxon>Bacteria</taxon>
        <taxon>Bacillati</taxon>
        <taxon>Bacillota</taxon>
        <taxon>Clostridia</taxon>
        <taxon>Lachnospirales</taxon>
        <taxon>Lachnospiraceae</taxon>
        <taxon>Schaedlerella</taxon>
    </lineage>
</organism>
<dbReference type="AlphaFoldDB" id="A0A9X5C3Q8"/>
<accession>A0A9X5C3Q8</accession>